<keyword evidence="2" id="KW-0328">Glycosyltransferase</keyword>
<name>A0AAU9XRS6_9CNID</name>
<sequence length="1329" mass="152356">MGGKEYTLKCTLGLILFVVLLWQLETNYFPSNENSIPMRPVAVGRTKMDDMKEPVKDSSKLKIKAAKITTQHGINVTTEGSETKRWLVVYWSTFFGRRLNLHETFEKGDCPVPCEWTSDQSRAKEADAFLVHARDPQPDPPIKSVPWILQTRENPIYTPVLNDASFMSKFSYLKSYRLDSDFPDPSVLLPGVAPPVPFKNKTGLIMAAFSNCEVVRTEYMRQLMKFVKVDSFGACLRNNNSLVGRYGKNKQGTDFRDAKSMLARQYKFNLVFFNQDCDYFVDAQLHHAMDAGSVPVVMATDKLDEFLPGPYLNRSVIKVRDFKSPQLLAEYLKYLSNNETEYNKYLGWKWKGYGDITGTAIGNYWMPKYPLYNCYTTMLVNALDSMNNKLAIQLADKILRKQKDLYCAKALKGLALLRSGKTAESETIMVEIMEAKPADDPTLQAMTICYREMQKPEMIPCIYEMALKQNPKNEELYSHLFMAYVRIGDYKKQQQVAMNLYKLFSKNPYYFWAVMSIVMQGIMASEEKLGKTMLFPLAEKMVEKFVNKGKIEAEAEVHLYLMILEKLECYEKALGVLRSDLAAKLISYMDEREEKEAIYLTKLCKWHEANIAFKKLILRRPDQWSYYQSYLTSAFSLIKQNWKPVDESEELPDYSLEMIDKFLASVVEAEQTKEKRSCRGPYLAQLELEKLCSQECIHCDSRQSSTSSVYLLIEYFKRFGDKHCCFWDLEPYLHLNLPEILDKEKFVEALRNALPSISDEDPESSHTRLMLRRMNIELISRHLGFHYSLSCDEKIALSKEYMKQHKDGLVYGQSLLPTELQYSDGFAQLASHLLLEVNYESGNTDMNWHLLIMLESALKASPSNHQLKLLLMKVYCSMGAVSPCLALFEGLEIKHIEQDVVGYTLTRYVEALGHFEAASSVYLTTLKFFYGNQKNTPEHIIAAYKYGSFEKIPEFIDLKRRLDLSLHFATVNYENMLLDVFTKANSLSDVQSHFDEKSLLDKCSVEKYWMKDLKDNRDLKILQTWDVPERQLSKEQQLRCEEQEVLWLRLRFLILRALAVAVSLIPKPQQNMQNMNNGEASPAYPLAEVIDELKETLQEVDLHPGTRAKLPCLGPPSSRLPGFLDGQHGAMIVAMVTVCHECHSLHHSSQDAGTTDRWNRIRHNLDVVTEILKGCISDCLSKLTTGSGEKTMFNGYVLETLVLLVESCCCVLLLAAVCCSFLQKMSGSKKTKKKKPAPTKTNEEMAPFKEFLSMLKSSLTSLHSALVEVNVSQLSDELLELDLVELDNETKSSIVSEIWEKLQTSYKQSVKEITELLHHKVAFAKSLRI</sequence>
<dbReference type="Gene3D" id="1.25.40.1040">
    <property type="match status" value="1"/>
</dbReference>
<evidence type="ECO:0000313" key="7">
    <source>
        <dbReference type="Proteomes" id="UP001159428"/>
    </source>
</evidence>
<keyword evidence="2" id="KW-0472">Membrane</keyword>
<dbReference type="InterPro" id="IPR055270">
    <property type="entry name" value="Glyco_tran_10_C"/>
</dbReference>
<dbReference type="InterPro" id="IPR031481">
    <property type="entry name" value="Glyco_tran_10_N"/>
</dbReference>
<feature type="transmembrane region" description="Helical" evidence="2">
    <location>
        <begin position="1201"/>
        <end position="1222"/>
    </location>
</feature>
<dbReference type="SUPFAM" id="SSF48452">
    <property type="entry name" value="TPR-like"/>
    <property type="match status" value="1"/>
</dbReference>
<dbReference type="Proteomes" id="UP001159428">
    <property type="component" value="Unassembled WGS sequence"/>
</dbReference>
<feature type="signal peptide" evidence="3">
    <location>
        <begin position="1"/>
        <end position="26"/>
    </location>
</feature>
<feature type="domain" description="Fucosyltransferase N-terminal" evidence="5">
    <location>
        <begin position="86"/>
        <end position="183"/>
    </location>
</feature>
<dbReference type="EMBL" id="CALNXJ010000058">
    <property type="protein sequence ID" value="CAH3155601.1"/>
    <property type="molecule type" value="Genomic_DNA"/>
</dbReference>
<organism evidence="6 7">
    <name type="scientific">Pocillopora meandrina</name>
    <dbReference type="NCBI Taxonomy" id="46732"/>
    <lineage>
        <taxon>Eukaryota</taxon>
        <taxon>Metazoa</taxon>
        <taxon>Cnidaria</taxon>
        <taxon>Anthozoa</taxon>
        <taxon>Hexacorallia</taxon>
        <taxon>Scleractinia</taxon>
        <taxon>Astrocoeniina</taxon>
        <taxon>Pocilloporidae</taxon>
        <taxon>Pocillopora</taxon>
    </lineage>
</organism>
<comment type="similarity">
    <text evidence="1">Belongs to the MDM20/NAA25 family.</text>
</comment>
<feature type="domain" description="Fucosyltransferase C-terminal" evidence="4">
    <location>
        <begin position="199"/>
        <end position="350"/>
    </location>
</feature>
<dbReference type="InterPro" id="IPR038577">
    <property type="entry name" value="GT10-like_C_sf"/>
</dbReference>
<dbReference type="Gene3D" id="3.40.50.11660">
    <property type="entry name" value="Glycosyl transferase family 10, C-terminal domain"/>
    <property type="match status" value="1"/>
</dbReference>
<dbReference type="GO" id="GO:0032580">
    <property type="term" value="C:Golgi cisterna membrane"/>
    <property type="evidence" value="ECO:0007669"/>
    <property type="project" value="UniProtKB-SubCell"/>
</dbReference>
<keyword evidence="2" id="KW-0808">Transferase</keyword>
<accession>A0AAU9XRS6</accession>
<dbReference type="Pfam" id="PF09797">
    <property type="entry name" value="NatB_MDM20"/>
    <property type="match status" value="1"/>
</dbReference>
<dbReference type="GO" id="GO:0031416">
    <property type="term" value="C:NatB complex"/>
    <property type="evidence" value="ECO:0007669"/>
    <property type="project" value="TreeGrafter"/>
</dbReference>
<evidence type="ECO:0000259" key="5">
    <source>
        <dbReference type="Pfam" id="PF17039"/>
    </source>
</evidence>
<dbReference type="PANTHER" id="PTHR22767:SF3">
    <property type="entry name" value="N-ALPHA-ACETYLTRANSFERASE 25, NATB AUXILIARY SUBUNIT"/>
    <property type="match status" value="1"/>
</dbReference>
<keyword evidence="7" id="KW-1185">Reference proteome</keyword>
<dbReference type="InterPro" id="IPR011990">
    <property type="entry name" value="TPR-like_helical_dom_sf"/>
</dbReference>
<keyword evidence="2" id="KW-1133">Transmembrane helix</keyword>
<evidence type="ECO:0000313" key="6">
    <source>
        <dbReference type="EMBL" id="CAH3155601.1"/>
    </source>
</evidence>
<dbReference type="PANTHER" id="PTHR22767">
    <property type="entry name" value="N-TERMINAL ACETYLTRANSFERASE-RELATED"/>
    <property type="match status" value="1"/>
</dbReference>
<keyword evidence="2" id="KW-0812">Transmembrane</keyword>
<comment type="caution">
    <text evidence="6">The sequence shown here is derived from an EMBL/GenBank/DDBJ whole genome shotgun (WGS) entry which is preliminary data.</text>
</comment>
<protein>
    <recommendedName>
        <fullName evidence="2">Fucosyltransferase</fullName>
        <ecNumber evidence="2">2.4.1.-</ecNumber>
    </recommendedName>
</protein>
<proteinExistence type="inferred from homology"/>
<comment type="similarity">
    <text evidence="2">Belongs to the glycosyltransferase 10 family.</text>
</comment>
<dbReference type="GO" id="GO:0016757">
    <property type="term" value="F:glycosyltransferase activity"/>
    <property type="evidence" value="ECO:0007669"/>
    <property type="project" value="UniProtKB-UniRule"/>
</dbReference>
<evidence type="ECO:0000256" key="1">
    <source>
        <dbReference type="ARBA" id="ARBA00006298"/>
    </source>
</evidence>
<dbReference type="EC" id="2.4.1.-" evidence="2"/>
<gene>
    <name evidence="6" type="ORF">PMEA_00028119</name>
</gene>
<evidence type="ECO:0000259" key="4">
    <source>
        <dbReference type="Pfam" id="PF00852"/>
    </source>
</evidence>
<dbReference type="Pfam" id="PF17039">
    <property type="entry name" value="Glyco_tran_10_N"/>
    <property type="match status" value="1"/>
</dbReference>
<reference evidence="6 7" key="1">
    <citation type="submission" date="2022-05" db="EMBL/GenBank/DDBJ databases">
        <authorList>
            <consortium name="Genoscope - CEA"/>
            <person name="William W."/>
        </authorList>
    </citation>
    <scope>NUCLEOTIDE SEQUENCE [LARGE SCALE GENOMIC DNA]</scope>
</reference>
<dbReference type="InterPro" id="IPR019183">
    <property type="entry name" value="NAA25_NatB_aux_su"/>
</dbReference>
<evidence type="ECO:0000256" key="2">
    <source>
        <dbReference type="RuleBase" id="RU003832"/>
    </source>
</evidence>
<comment type="subcellular location">
    <subcellularLocation>
        <location evidence="2">Golgi apparatus</location>
        <location evidence="2">Golgi stack membrane</location>
        <topology evidence="2">Single-pass type II membrane protein</topology>
    </subcellularLocation>
</comment>
<feature type="chain" id="PRO_5043975928" description="Fucosyltransferase" evidence="3">
    <location>
        <begin position="27"/>
        <end position="1329"/>
    </location>
</feature>
<keyword evidence="3" id="KW-0732">Signal</keyword>
<dbReference type="SUPFAM" id="SSF53756">
    <property type="entry name" value="UDP-Glycosyltransferase/glycogen phosphorylase"/>
    <property type="match status" value="1"/>
</dbReference>
<keyword evidence="2" id="KW-0333">Golgi apparatus</keyword>
<evidence type="ECO:0000256" key="3">
    <source>
        <dbReference type="SAM" id="SignalP"/>
    </source>
</evidence>
<dbReference type="Pfam" id="PF00852">
    <property type="entry name" value="Glyco_transf_10"/>
    <property type="match status" value="1"/>
</dbReference>